<keyword evidence="10" id="KW-0443">Lipid metabolism</keyword>
<gene>
    <name evidence="13" type="ORF">DET50_13418</name>
</gene>
<dbReference type="PRINTS" id="PR00081">
    <property type="entry name" value="GDHRDH"/>
</dbReference>
<dbReference type="Pfam" id="PF00106">
    <property type="entry name" value="adh_short"/>
    <property type="match status" value="1"/>
</dbReference>
<reference evidence="13 14" key="1">
    <citation type="submission" date="2018-06" db="EMBL/GenBank/DDBJ databases">
        <title>Freshwater and sediment microbial communities from various areas in North America, analyzing microbe dynamics in response to fracking.</title>
        <authorList>
            <person name="Lamendella R."/>
        </authorList>
    </citation>
    <scope>NUCLEOTIDE SEQUENCE [LARGE SCALE GENOMIC DNA]</scope>
    <source>
        <strain evidence="13 14">114J</strain>
    </source>
</reference>
<dbReference type="Proteomes" id="UP000252995">
    <property type="component" value="Unassembled WGS sequence"/>
</dbReference>
<feature type="domain" description="Ketoreductase" evidence="12">
    <location>
        <begin position="14"/>
        <end position="198"/>
    </location>
</feature>
<dbReference type="AlphaFoldDB" id="A0A366G2W6"/>
<dbReference type="InterPro" id="IPR002347">
    <property type="entry name" value="SDR_fam"/>
</dbReference>
<keyword evidence="7" id="KW-0521">NADP</keyword>
<evidence type="ECO:0000313" key="14">
    <source>
        <dbReference type="Proteomes" id="UP000252995"/>
    </source>
</evidence>
<comment type="pathway">
    <text evidence="3">Sphingolipid metabolism.</text>
</comment>
<organism evidence="13 14">
    <name type="scientific">Marinobacter pelagius</name>
    <dbReference type="NCBI Taxonomy" id="379482"/>
    <lineage>
        <taxon>Bacteria</taxon>
        <taxon>Pseudomonadati</taxon>
        <taxon>Pseudomonadota</taxon>
        <taxon>Gammaproteobacteria</taxon>
        <taxon>Pseudomonadales</taxon>
        <taxon>Marinobacteraceae</taxon>
        <taxon>Marinobacter</taxon>
    </lineage>
</organism>
<dbReference type="InterPro" id="IPR057326">
    <property type="entry name" value="KR_dom"/>
</dbReference>
<dbReference type="EMBL" id="QNRO01000034">
    <property type="protein sequence ID" value="RBP20365.1"/>
    <property type="molecule type" value="Genomic_DNA"/>
</dbReference>
<dbReference type="STRING" id="379482.SAMN04487961_1234"/>
<keyword evidence="6" id="KW-0256">Endoplasmic reticulum</keyword>
<evidence type="ECO:0000256" key="6">
    <source>
        <dbReference type="ARBA" id="ARBA00022824"/>
    </source>
</evidence>
<evidence type="ECO:0000256" key="2">
    <source>
        <dbReference type="ARBA" id="ARBA00004760"/>
    </source>
</evidence>
<dbReference type="PANTHER" id="PTHR43550:SF3">
    <property type="entry name" value="3-KETODIHYDROSPHINGOSINE REDUCTASE"/>
    <property type="match status" value="1"/>
</dbReference>
<comment type="pathway">
    <text evidence="2">Lipid metabolism; sphingolipid metabolism.</text>
</comment>
<name>A0A366G2W6_9GAMM</name>
<evidence type="ECO:0000256" key="3">
    <source>
        <dbReference type="ARBA" id="ARBA00004991"/>
    </source>
</evidence>
<evidence type="ECO:0000259" key="12">
    <source>
        <dbReference type="SMART" id="SM00822"/>
    </source>
</evidence>
<dbReference type="OrthoDB" id="9808814at2"/>
<comment type="similarity">
    <text evidence="4">Belongs to the short-chain dehydrogenases/reductases (SDR) family.</text>
</comment>
<dbReference type="RefSeq" id="WP_113864232.1">
    <property type="nucleotide sequence ID" value="NZ_QNRO01000034.1"/>
</dbReference>
<evidence type="ECO:0000256" key="7">
    <source>
        <dbReference type="ARBA" id="ARBA00022857"/>
    </source>
</evidence>
<comment type="subcellular location">
    <subcellularLocation>
        <location evidence="1">Endoplasmic reticulum</location>
    </subcellularLocation>
</comment>
<dbReference type="GO" id="GO:0006666">
    <property type="term" value="P:3-keto-sphinganine metabolic process"/>
    <property type="evidence" value="ECO:0007669"/>
    <property type="project" value="InterPro"/>
</dbReference>
<keyword evidence="9" id="KW-0560">Oxidoreductase</keyword>
<dbReference type="Gene3D" id="3.40.50.720">
    <property type="entry name" value="NAD(P)-binding Rossmann-like Domain"/>
    <property type="match status" value="1"/>
</dbReference>
<protein>
    <recommendedName>
        <fullName evidence="11">3-dehydrosphinganine reductase</fullName>
        <ecNumber evidence="11">1.1.1.102</ecNumber>
    </recommendedName>
</protein>
<evidence type="ECO:0000256" key="4">
    <source>
        <dbReference type="ARBA" id="ARBA00006484"/>
    </source>
</evidence>
<evidence type="ECO:0000256" key="1">
    <source>
        <dbReference type="ARBA" id="ARBA00004240"/>
    </source>
</evidence>
<accession>A0A366G2W6</accession>
<evidence type="ECO:0000256" key="5">
    <source>
        <dbReference type="ARBA" id="ARBA00022741"/>
    </source>
</evidence>
<dbReference type="InterPro" id="IPR020904">
    <property type="entry name" value="Sc_DH/Rdtase_CS"/>
</dbReference>
<keyword evidence="5" id="KW-0547">Nucleotide-binding</keyword>
<evidence type="ECO:0000313" key="13">
    <source>
        <dbReference type="EMBL" id="RBP20365.1"/>
    </source>
</evidence>
<dbReference type="InterPro" id="IPR036291">
    <property type="entry name" value="NAD(P)-bd_dom_sf"/>
</dbReference>
<keyword evidence="8" id="KW-0746">Sphingolipid metabolism</keyword>
<dbReference type="EC" id="1.1.1.102" evidence="11"/>
<comment type="caution">
    <text evidence="13">The sequence shown here is derived from an EMBL/GenBank/DDBJ whole genome shotgun (WGS) entry which is preliminary data.</text>
</comment>
<dbReference type="SUPFAM" id="SSF51735">
    <property type="entry name" value="NAD(P)-binding Rossmann-fold domains"/>
    <property type="match status" value="1"/>
</dbReference>
<dbReference type="CDD" id="cd08939">
    <property type="entry name" value="KDSR-like_SDR_c"/>
    <property type="match status" value="1"/>
</dbReference>
<dbReference type="PROSITE" id="PS00061">
    <property type="entry name" value="ADH_SHORT"/>
    <property type="match status" value="1"/>
</dbReference>
<evidence type="ECO:0000256" key="9">
    <source>
        <dbReference type="ARBA" id="ARBA00023002"/>
    </source>
</evidence>
<dbReference type="PANTHER" id="PTHR43550">
    <property type="entry name" value="3-KETODIHYDROSPHINGOSINE REDUCTASE"/>
    <property type="match status" value="1"/>
</dbReference>
<dbReference type="GO" id="GO:0047560">
    <property type="term" value="F:3-dehydrosphinganine reductase activity"/>
    <property type="evidence" value="ECO:0007669"/>
    <property type="project" value="UniProtKB-EC"/>
</dbReference>
<proteinExistence type="inferred from homology"/>
<dbReference type="GO" id="GO:0000166">
    <property type="term" value="F:nucleotide binding"/>
    <property type="evidence" value="ECO:0007669"/>
    <property type="project" value="UniProtKB-KW"/>
</dbReference>
<dbReference type="SMART" id="SM00822">
    <property type="entry name" value="PKS_KR"/>
    <property type="match status" value="1"/>
</dbReference>
<dbReference type="GO" id="GO:0030148">
    <property type="term" value="P:sphingolipid biosynthetic process"/>
    <property type="evidence" value="ECO:0007669"/>
    <property type="project" value="InterPro"/>
</dbReference>
<evidence type="ECO:0000256" key="10">
    <source>
        <dbReference type="ARBA" id="ARBA00023098"/>
    </source>
</evidence>
<evidence type="ECO:0000256" key="8">
    <source>
        <dbReference type="ARBA" id="ARBA00022919"/>
    </source>
</evidence>
<dbReference type="GO" id="GO:0016020">
    <property type="term" value="C:membrane"/>
    <property type="evidence" value="ECO:0007669"/>
    <property type="project" value="GOC"/>
</dbReference>
<sequence length="269" mass="28922">MSHSRKVASSDSTRNIYITGGASGIGLQLARDYVRSGCAVTLFDIQSTEEAVAELSSIPGAGPVRAFALDVSDPASVRAVFSEAAAEQGPDVVIHCAGICIAAPFDEIDDDAYTRLININLLGSRHVAAGVLPHLKAGAQFVFVASMAGLVGCYGYSAYSASKYGVVGLAEVLRIEWAPRGIDVSVVCPPEVETPLVVEERKSRPKQTESLKLMAGTLPVEYAVEQIRRGIDRRQFLIIPGKRARSLWFTNKLLPGFLARRLADYLVSR</sequence>
<evidence type="ECO:0000256" key="11">
    <source>
        <dbReference type="ARBA" id="ARBA00026112"/>
    </source>
</evidence>
<dbReference type="InterPro" id="IPR045022">
    <property type="entry name" value="KDSR-like"/>
</dbReference>